<evidence type="ECO:0000313" key="1">
    <source>
        <dbReference type="EMBL" id="KAK8487308.1"/>
    </source>
</evidence>
<keyword evidence="2" id="KW-1185">Reference proteome</keyword>
<proteinExistence type="predicted"/>
<reference evidence="1 2" key="1">
    <citation type="journal article" date="2024" name="G3 (Bethesda)">
        <title>Genome assembly of Hibiscus sabdariffa L. provides insights into metabolisms of medicinal natural products.</title>
        <authorList>
            <person name="Kim T."/>
        </authorList>
    </citation>
    <scope>NUCLEOTIDE SEQUENCE [LARGE SCALE GENOMIC DNA]</scope>
    <source>
        <strain evidence="1">TK-2024</strain>
        <tissue evidence="1">Old leaves</tissue>
    </source>
</reference>
<evidence type="ECO:0000313" key="2">
    <source>
        <dbReference type="Proteomes" id="UP001396334"/>
    </source>
</evidence>
<gene>
    <name evidence="1" type="ORF">V6N11_012811</name>
</gene>
<organism evidence="1 2">
    <name type="scientific">Hibiscus sabdariffa</name>
    <name type="common">roselle</name>
    <dbReference type="NCBI Taxonomy" id="183260"/>
    <lineage>
        <taxon>Eukaryota</taxon>
        <taxon>Viridiplantae</taxon>
        <taxon>Streptophyta</taxon>
        <taxon>Embryophyta</taxon>
        <taxon>Tracheophyta</taxon>
        <taxon>Spermatophyta</taxon>
        <taxon>Magnoliopsida</taxon>
        <taxon>eudicotyledons</taxon>
        <taxon>Gunneridae</taxon>
        <taxon>Pentapetalae</taxon>
        <taxon>rosids</taxon>
        <taxon>malvids</taxon>
        <taxon>Malvales</taxon>
        <taxon>Malvaceae</taxon>
        <taxon>Malvoideae</taxon>
        <taxon>Hibiscus</taxon>
    </lineage>
</organism>
<sequence>MVADVGWFRAVRGSLVWVRVRLGFPEDGVSGSGVVVELSSPSGQAAAAVGACNPSHLHSVRVRVLGCCVWVLVFGLGRCRKLVESGLVWENWVSPVWEGSSQGKPESEMVIQPTLKPIRTEI</sequence>
<name>A0ABR2A2Q7_9ROSI</name>
<comment type="caution">
    <text evidence="1">The sequence shown here is derived from an EMBL/GenBank/DDBJ whole genome shotgun (WGS) entry which is preliminary data.</text>
</comment>
<dbReference type="EMBL" id="JBBPBN010000403">
    <property type="protein sequence ID" value="KAK8487308.1"/>
    <property type="molecule type" value="Genomic_DNA"/>
</dbReference>
<protein>
    <submittedName>
        <fullName evidence="1">Uncharacterized protein</fullName>
    </submittedName>
</protein>
<dbReference type="Proteomes" id="UP001396334">
    <property type="component" value="Unassembled WGS sequence"/>
</dbReference>
<accession>A0ABR2A2Q7</accession>